<sequence>MPYQAIVYWRSEPQGHGGWRWRVFSRPGDPVAEGTASSVEEGRRSIHAALRSLGVDPDRVFIEIWDEGVWDKC</sequence>
<dbReference type="AlphaFoldDB" id="A0A1W1WYZ1"/>
<accession>A0A1W1WYZ1</accession>
<evidence type="ECO:0000313" key="1">
    <source>
        <dbReference type="EMBL" id="SMC16658.1"/>
    </source>
</evidence>
<reference evidence="1 2" key="1">
    <citation type="submission" date="2017-04" db="EMBL/GenBank/DDBJ databases">
        <authorList>
            <person name="Afonso C.L."/>
            <person name="Miller P.J."/>
            <person name="Scott M.A."/>
            <person name="Spackman E."/>
            <person name="Goraichik I."/>
            <person name="Dimitrov K.M."/>
            <person name="Suarez D.L."/>
            <person name="Swayne D.E."/>
        </authorList>
    </citation>
    <scope>NUCLEOTIDE SEQUENCE [LARGE SCALE GENOMIC DNA]</scope>
    <source>
        <strain evidence="1 2">DSM 13146</strain>
    </source>
</reference>
<protein>
    <recommendedName>
        <fullName evidence="3">DUF1508 domain-containing protein</fullName>
    </recommendedName>
</protein>
<evidence type="ECO:0000313" key="2">
    <source>
        <dbReference type="Proteomes" id="UP000192783"/>
    </source>
</evidence>
<dbReference type="STRING" id="1121390.SAMN02746041_00132"/>
<gene>
    <name evidence="1" type="ORF">SAMN02746041_00132</name>
</gene>
<proteinExistence type="predicted"/>
<dbReference type="OrthoDB" id="5520070at2"/>
<name>A0A1W1WYZ1_9BACT</name>
<dbReference type="Proteomes" id="UP000192783">
    <property type="component" value="Unassembled WGS sequence"/>
</dbReference>
<dbReference type="RefSeq" id="WP_084055615.1">
    <property type="nucleotide sequence ID" value="NZ_FWXF01000001.1"/>
</dbReference>
<keyword evidence="2" id="KW-1185">Reference proteome</keyword>
<dbReference type="EMBL" id="FWXF01000001">
    <property type="protein sequence ID" value="SMC16658.1"/>
    <property type="molecule type" value="Genomic_DNA"/>
</dbReference>
<evidence type="ECO:0008006" key="3">
    <source>
        <dbReference type="Google" id="ProtNLM"/>
    </source>
</evidence>
<organism evidence="1 2">
    <name type="scientific">Desulfacinum hydrothermale DSM 13146</name>
    <dbReference type="NCBI Taxonomy" id="1121390"/>
    <lineage>
        <taxon>Bacteria</taxon>
        <taxon>Pseudomonadati</taxon>
        <taxon>Thermodesulfobacteriota</taxon>
        <taxon>Syntrophobacteria</taxon>
        <taxon>Syntrophobacterales</taxon>
        <taxon>Syntrophobacteraceae</taxon>
        <taxon>Desulfacinum</taxon>
    </lineage>
</organism>